<keyword evidence="3" id="KW-1185">Reference proteome</keyword>
<evidence type="ECO:0000256" key="1">
    <source>
        <dbReference type="SAM" id="MobiDB-lite"/>
    </source>
</evidence>
<reference evidence="4" key="1">
    <citation type="submission" date="2017-02" db="UniProtKB">
        <authorList>
            <consortium name="WormBaseParasite"/>
        </authorList>
    </citation>
    <scope>IDENTIFICATION</scope>
</reference>
<sequence>NAFLEKLRSVRVYEDGLVFESFDVTALYTNVSNSEALQAVHEIQTAEKKPSKKEKKDKEKAKDKMKKKTKKKVAAIESLSGETVASEEEDSSSSEEEKPAPETIRPVPLTLADRGPEKKETELDLLDKYVRDHAELKGDDLIVTDDKVNGTPCALKRANVEPAVTVEQGNGGGADAPLEAKIHATE</sequence>
<feature type="compositionally biased region" description="Acidic residues" evidence="1">
    <location>
        <begin position="85"/>
        <end position="94"/>
    </location>
</feature>
<feature type="region of interest" description="Disordered" evidence="1">
    <location>
        <begin position="42"/>
        <end position="121"/>
    </location>
</feature>
<dbReference type="Proteomes" id="UP000271162">
    <property type="component" value="Unassembled WGS sequence"/>
</dbReference>
<feature type="region of interest" description="Disordered" evidence="1">
    <location>
        <begin position="166"/>
        <end position="186"/>
    </location>
</feature>
<name>A0A0N4YS43_NIPBR</name>
<feature type="compositionally biased region" description="Basic residues" evidence="1">
    <location>
        <begin position="63"/>
        <end position="73"/>
    </location>
</feature>
<evidence type="ECO:0000313" key="3">
    <source>
        <dbReference type="Proteomes" id="UP000271162"/>
    </source>
</evidence>
<dbReference type="WBParaSite" id="NBR_0002006501-mRNA-1">
    <property type="protein sequence ID" value="NBR_0002006501-mRNA-1"/>
    <property type="gene ID" value="NBR_0002006501"/>
</dbReference>
<evidence type="ECO:0000313" key="4">
    <source>
        <dbReference type="WBParaSite" id="NBR_0002006501-mRNA-1"/>
    </source>
</evidence>
<dbReference type="AlphaFoldDB" id="A0A0N4YS43"/>
<feature type="compositionally biased region" description="Basic and acidic residues" evidence="1">
    <location>
        <begin position="44"/>
        <end position="62"/>
    </location>
</feature>
<evidence type="ECO:0000313" key="2">
    <source>
        <dbReference type="EMBL" id="VDL83802.1"/>
    </source>
</evidence>
<protein>
    <submittedName>
        <fullName evidence="4">DNA polymerase delta subunit 3</fullName>
    </submittedName>
</protein>
<gene>
    <name evidence="2" type="ORF">NBR_LOCUS20066</name>
</gene>
<reference evidence="2 3" key="2">
    <citation type="submission" date="2018-11" db="EMBL/GenBank/DDBJ databases">
        <authorList>
            <consortium name="Pathogen Informatics"/>
        </authorList>
    </citation>
    <scope>NUCLEOTIDE SEQUENCE [LARGE SCALE GENOMIC DNA]</scope>
</reference>
<dbReference type="EMBL" id="UYSL01024760">
    <property type="protein sequence ID" value="VDL83802.1"/>
    <property type="molecule type" value="Genomic_DNA"/>
</dbReference>
<accession>A0A0N4YS43</accession>
<proteinExistence type="predicted"/>
<organism evidence="4">
    <name type="scientific">Nippostrongylus brasiliensis</name>
    <name type="common">Rat hookworm</name>
    <dbReference type="NCBI Taxonomy" id="27835"/>
    <lineage>
        <taxon>Eukaryota</taxon>
        <taxon>Metazoa</taxon>
        <taxon>Ecdysozoa</taxon>
        <taxon>Nematoda</taxon>
        <taxon>Chromadorea</taxon>
        <taxon>Rhabditida</taxon>
        <taxon>Rhabditina</taxon>
        <taxon>Rhabditomorpha</taxon>
        <taxon>Strongyloidea</taxon>
        <taxon>Heligmosomidae</taxon>
        <taxon>Nippostrongylus</taxon>
    </lineage>
</organism>